<dbReference type="eggNOG" id="COG0577">
    <property type="taxonomic scope" value="Bacteria"/>
</dbReference>
<organism evidence="9 10">
    <name type="scientific">Haliscomenobacter hydrossis (strain ATCC 27775 / DSM 1100 / LMG 10767 / O)</name>
    <dbReference type="NCBI Taxonomy" id="760192"/>
    <lineage>
        <taxon>Bacteria</taxon>
        <taxon>Pseudomonadati</taxon>
        <taxon>Bacteroidota</taxon>
        <taxon>Saprospiria</taxon>
        <taxon>Saprospirales</taxon>
        <taxon>Haliscomenobacteraceae</taxon>
        <taxon>Haliscomenobacter</taxon>
    </lineage>
</organism>
<evidence type="ECO:0000256" key="1">
    <source>
        <dbReference type="ARBA" id="ARBA00004651"/>
    </source>
</evidence>
<keyword evidence="2" id="KW-1003">Cell membrane</keyword>
<dbReference type="InterPro" id="IPR050250">
    <property type="entry name" value="Macrolide_Exporter_MacB"/>
</dbReference>
<evidence type="ECO:0000256" key="4">
    <source>
        <dbReference type="ARBA" id="ARBA00022989"/>
    </source>
</evidence>
<proteinExistence type="predicted"/>
<dbReference type="PANTHER" id="PTHR30572">
    <property type="entry name" value="MEMBRANE COMPONENT OF TRANSPORTER-RELATED"/>
    <property type="match status" value="1"/>
</dbReference>
<dbReference type="PANTHER" id="PTHR30572:SF18">
    <property type="entry name" value="ABC-TYPE MACROLIDE FAMILY EXPORT SYSTEM PERMEASE COMPONENT 2"/>
    <property type="match status" value="1"/>
</dbReference>
<sequence length="902" mass="101555">MSRPEQPMPQPPRWADRLLEWFCAPHLLENVQGDLHEEFFYQVEQIGVQKAKFQYILEVLGFVKPFAIQRKPSPYPSSITTFHPTMIRNYFNIAIRNLAKNRLYAALNIFGLTIGTICCLYILLYVQDERSYDKHHAGAERLYRLTTELDFPDTKDPHRMSTCSPPIIPAMQAEFPEVEMSTRVVDLAPFGVERFLFKVGDKVFYENTGYVVDSTFFETFDYKFLAGNPKKALNAPQSMVISAALAIKLFNTTDALNKTLRVTGQVEEETYKVTGVFNNSLGKSHLMPDFFMPMNSRGMGEYVRSDNTWAGNNFLFGYLKFKPGTDVQAFEAKLPAFIERNGGDQLRQMKMNKKLFLQPVRAIHTSAEGLDVSKGTSERFLNMLLLIAGFIQLVACINFMNLSTARSTRRAKEVGVRKAVGAGRASLMGQFLSESMLMTLIAVGLAVPMIWLLLPLLNLITGASLQLQLTQDWSIWGTIVALVLLTGVVAGSYPAFYLSSFNPLSIFRGMRDTKNSKGAINLRKALVVSQFIISSVLIFGAVVIQRQLNYMLKQDMGFEKNQKIVFPIRANESRNQLESFRNKLALLPEVASVTGMSAYPGQFVPNDISMYKEGESMNSATIIRFAFTDENFINTLKVKLLAGRNFTSRDTSSEEFSAKVIVNETTLKTMNIPLDQAPGMVLRSDRGNGELIQYTIVGVMQDINFERMSEKVSPYMIRVSPHEDLPQVITDVSTQDYPSFVQKSQQIWSELFPAVPFEYTFLDQEVAKLYQSEQTFSRIIGAFTLIAIFISCLGLFGLSVFAAEQRMKEIGIRKVLGASVGNLTGLLARDFVVLVIISILIASPIAWYLMNQWLKDFAYRIDIQWWMFVLAGGIAVVVAFLTVSFQSVRSALANPVKSLRSE</sequence>
<feature type="transmembrane region" description="Helical" evidence="6">
    <location>
        <begin position="525"/>
        <end position="544"/>
    </location>
</feature>
<dbReference type="GO" id="GO:0005886">
    <property type="term" value="C:plasma membrane"/>
    <property type="evidence" value="ECO:0007669"/>
    <property type="project" value="UniProtKB-SubCell"/>
</dbReference>
<evidence type="ECO:0000256" key="2">
    <source>
        <dbReference type="ARBA" id="ARBA00022475"/>
    </source>
</evidence>
<feature type="transmembrane region" description="Helical" evidence="6">
    <location>
        <begin position="474"/>
        <end position="504"/>
    </location>
</feature>
<dbReference type="NCBIfam" id="NF038404">
    <property type="entry name" value="perm_prefix_2"/>
    <property type="match status" value="1"/>
</dbReference>
<feature type="domain" description="MacB-like periplasmic core" evidence="8">
    <location>
        <begin position="106"/>
        <end position="335"/>
    </location>
</feature>
<evidence type="ECO:0000313" key="9">
    <source>
        <dbReference type="EMBL" id="AEE50075.1"/>
    </source>
</evidence>
<dbReference type="AlphaFoldDB" id="F4KT05"/>
<protein>
    <recommendedName>
        <fullName evidence="11">ABC3 transporter permease protein domain-containing protein</fullName>
    </recommendedName>
</protein>
<dbReference type="Proteomes" id="UP000008461">
    <property type="component" value="Chromosome"/>
</dbReference>
<reference key="2">
    <citation type="submission" date="2011-04" db="EMBL/GenBank/DDBJ databases">
        <title>Complete sequence of chromosome of Haliscomenobacter hydrossis DSM 1100.</title>
        <authorList>
            <consortium name="US DOE Joint Genome Institute (JGI-PGF)"/>
            <person name="Lucas S."/>
            <person name="Han J."/>
            <person name="Lapidus A."/>
            <person name="Bruce D."/>
            <person name="Goodwin L."/>
            <person name="Pitluck S."/>
            <person name="Peters L."/>
            <person name="Kyrpides N."/>
            <person name="Mavromatis K."/>
            <person name="Ivanova N."/>
            <person name="Ovchinnikova G."/>
            <person name="Pagani I."/>
            <person name="Daligault H."/>
            <person name="Detter J.C."/>
            <person name="Han C."/>
            <person name="Land M."/>
            <person name="Hauser L."/>
            <person name="Markowitz V."/>
            <person name="Cheng J.-F."/>
            <person name="Hugenholtz P."/>
            <person name="Woyke T."/>
            <person name="Wu D."/>
            <person name="Verbarg S."/>
            <person name="Frueling A."/>
            <person name="Brambilla E."/>
            <person name="Klenk H.-P."/>
            <person name="Eisen J.A."/>
        </authorList>
    </citation>
    <scope>NUCLEOTIDE SEQUENCE</scope>
    <source>
        <strain>DSM 1100</strain>
    </source>
</reference>
<dbReference type="Pfam" id="PF12704">
    <property type="entry name" value="MacB_PCD"/>
    <property type="match status" value="2"/>
</dbReference>
<keyword evidence="5 6" id="KW-0472">Membrane</keyword>
<dbReference type="HOGENOM" id="CLU_008713_1_0_10"/>
<evidence type="ECO:0000256" key="5">
    <source>
        <dbReference type="ARBA" id="ARBA00023136"/>
    </source>
</evidence>
<evidence type="ECO:0000313" key="10">
    <source>
        <dbReference type="Proteomes" id="UP000008461"/>
    </source>
</evidence>
<dbReference type="STRING" id="760192.Halhy_2192"/>
<evidence type="ECO:0000256" key="3">
    <source>
        <dbReference type="ARBA" id="ARBA00022692"/>
    </source>
</evidence>
<name>F4KT05_HALH1</name>
<reference evidence="9 10" key="1">
    <citation type="journal article" date="2011" name="Stand. Genomic Sci.">
        <title>Complete genome sequence of Haliscomenobacter hydrossis type strain (O).</title>
        <authorList>
            <consortium name="US DOE Joint Genome Institute (JGI-PGF)"/>
            <person name="Daligault H."/>
            <person name="Lapidus A."/>
            <person name="Zeytun A."/>
            <person name="Nolan M."/>
            <person name="Lucas S."/>
            <person name="Del Rio T.G."/>
            <person name="Tice H."/>
            <person name="Cheng J.F."/>
            <person name="Tapia R."/>
            <person name="Han C."/>
            <person name="Goodwin L."/>
            <person name="Pitluck S."/>
            <person name="Liolios K."/>
            <person name="Pagani I."/>
            <person name="Ivanova N."/>
            <person name="Huntemann M."/>
            <person name="Mavromatis K."/>
            <person name="Mikhailova N."/>
            <person name="Pati A."/>
            <person name="Chen A."/>
            <person name="Palaniappan K."/>
            <person name="Land M."/>
            <person name="Hauser L."/>
            <person name="Brambilla E.M."/>
            <person name="Rohde M."/>
            <person name="Verbarg S."/>
            <person name="Goker M."/>
            <person name="Bristow J."/>
            <person name="Eisen J.A."/>
            <person name="Markowitz V."/>
            <person name="Hugenholtz P."/>
            <person name="Kyrpides N.C."/>
            <person name="Klenk H.P."/>
            <person name="Woyke T."/>
        </authorList>
    </citation>
    <scope>NUCLEOTIDE SEQUENCE [LARGE SCALE GENOMIC DNA]</scope>
    <source>
        <strain evidence="10">ATCC 27775 / DSM 1100 / LMG 10767 / O</strain>
    </source>
</reference>
<dbReference type="InterPro" id="IPR003838">
    <property type="entry name" value="ABC3_permease_C"/>
</dbReference>
<dbReference type="Pfam" id="PF02687">
    <property type="entry name" value="FtsX"/>
    <property type="match status" value="2"/>
</dbReference>
<dbReference type="GO" id="GO:0022857">
    <property type="term" value="F:transmembrane transporter activity"/>
    <property type="evidence" value="ECO:0007669"/>
    <property type="project" value="TreeGrafter"/>
</dbReference>
<dbReference type="KEGG" id="hhy:Halhy_2192"/>
<feature type="transmembrane region" description="Helical" evidence="6">
    <location>
        <begin position="831"/>
        <end position="850"/>
    </location>
</feature>
<feature type="domain" description="MacB-like periplasmic core" evidence="8">
    <location>
        <begin position="583"/>
        <end position="703"/>
    </location>
</feature>
<feature type="transmembrane region" description="Helical" evidence="6">
    <location>
        <begin position="865"/>
        <end position="885"/>
    </location>
</feature>
<feature type="domain" description="ABC3 transporter permease C-terminal" evidence="7">
    <location>
        <begin position="782"/>
        <end position="889"/>
    </location>
</feature>
<dbReference type="EMBL" id="CP002691">
    <property type="protein sequence ID" value="AEE50075.1"/>
    <property type="molecule type" value="Genomic_DNA"/>
</dbReference>
<feature type="domain" description="ABC3 transporter permease C-terminal" evidence="7">
    <location>
        <begin position="386"/>
        <end position="503"/>
    </location>
</feature>
<feature type="transmembrane region" description="Helical" evidence="6">
    <location>
        <begin position="779"/>
        <end position="803"/>
    </location>
</feature>
<accession>F4KT05</accession>
<dbReference type="OrthoDB" id="5933722at2"/>
<feature type="transmembrane region" description="Helical" evidence="6">
    <location>
        <begin position="103"/>
        <end position="126"/>
    </location>
</feature>
<feature type="transmembrane region" description="Helical" evidence="6">
    <location>
        <begin position="380"/>
        <end position="402"/>
    </location>
</feature>
<dbReference type="RefSeq" id="WP_013764627.1">
    <property type="nucleotide sequence ID" value="NC_015510.1"/>
</dbReference>
<gene>
    <name evidence="9" type="ordered locus">Halhy_2192</name>
</gene>
<evidence type="ECO:0000259" key="8">
    <source>
        <dbReference type="Pfam" id="PF12704"/>
    </source>
</evidence>
<comment type="subcellular location">
    <subcellularLocation>
        <location evidence="1">Cell membrane</location>
        <topology evidence="1">Multi-pass membrane protein</topology>
    </subcellularLocation>
</comment>
<dbReference type="InterPro" id="IPR047699">
    <property type="entry name" value="Permease_put_prefix"/>
</dbReference>
<feature type="transmembrane region" description="Helical" evidence="6">
    <location>
        <begin position="436"/>
        <end position="454"/>
    </location>
</feature>
<evidence type="ECO:0000259" key="7">
    <source>
        <dbReference type="Pfam" id="PF02687"/>
    </source>
</evidence>
<keyword evidence="10" id="KW-1185">Reference proteome</keyword>
<evidence type="ECO:0008006" key="11">
    <source>
        <dbReference type="Google" id="ProtNLM"/>
    </source>
</evidence>
<keyword evidence="3 6" id="KW-0812">Transmembrane</keyword>
<keyword evidence="4 6" id="KW-1133">Transmembrane helix</keyword>
<evidence type="ECO:0000256" key="6">
    <source>
        <dbReference type="SAM" id="Phobius"/>
    </source>
</evidence>
<dbReference type="InterPro" id="IPR025857">
    <property type="entry name" value="MacB_PCD"/>
</dbReference>